<keyword evidence="3" id="KW-1185">Reference proteome</keyword>
<dbReference type="STRING" id="56857.A0A200QL99"/>
<accession>A0A200QL99</accession>
<dbReference type="PANTHER" id="PTHR33070:SF120">
    <property type="entry name" value="EXPRESSED PROTEIN"/>
    <property type="match status" value="1"/>
</dbReference>
<reference evidence="2 3" key="1">
    <citation type="journal article" date="2017" name="Mol. Plant">
        <title>The Genome of Medicinal Plant Macleaya cordata Provides New Insights into Benzylisoquinoline Alkaloids Metabolism.</title>
        <authorList>
            <person name="Liu X."/>
            <person name="Liu Y."/>
            <person name="Huang P."/>
            <person name="Ma Y."/>
            <person name="Qing Z."/>
            <person name="Tang Q."/>
            <person name="Cao H."/>
            <person name="Cheng P."/>
            <person name="Zheng Y."/>
            <person name="Yuan Z."/>
            <person name="Zhou Y."/>
            <person name="Liu J."/>
            <person name="Tang Z."/>
            <person name="Zhuo Y."/>
            <person name="Zhang Y."/>
            <person name="Yu L."/>
            <person name="Huang J."/>
            <person name="Yang P."/>
            <person name="Peng Q."/>
            <person name="Zhang J."/>
            <person name="Jiang W."/>
            <person name="Zhang Z."/>
            <person name="Lin K."/>
            <person name="Ro D.K."/>
            <person name="Chen X."/>
            <person name="Xiong X."/>
            <person name="Shang Y."/>
            <person name="Huang S."/>
            <person name="Zeng J."/>
        </authorList>
    </citation>
    <scope>NUCLEOTIDE SEQUENCE [LARGE SCALE GENOMIC DNA]</scope>
    <source>
        <strain evidence="3">cv. BLH2017</strain>
        <tissue evidence="2">Root</tissue>
    </source>
</reference>
<dbReference type="InterPro" id="IPR004320">
    <property type="entry name" value="BPS1_pln"/>
</dbReference>
<evidence type="ECO:0000313" key="2">
    <source>
        <dbReference type="EMBL" id="OVA11240.1"/>
    </source>
</evidence>
<dbReference type="OMA" id="HESTMSE"/>
<comment type="caution">
    <text evidence="2">The sequence shown here is derived from an EMBL/GenBank/DDBJ whole genome shotgun (WGS) entry which is preliminary data.</text>
</comment>
<dbReference type="OrthoDB" id="1701699at2759"/>
<dbReference type="Proteomes" id="UP000195402">
    <property type="component" value="Unassembled WGS sequence"/>
</dbReference>
<dbReference type="Pfam" id="PF03087">
    <property type="entry name" value="BPS1"/>
    <property type="match status" value="1"/>
</dbReference>
<proteinExistence type="predicted"/>
<name>A0A200QL99_MACCD</name>
<dbReference type="EMBL" id="MVGT01001717">
    <property type="protein sequence ID" value="OVA11240.1"/>
    <property type="molecule type" value="Genomic_DNA"/>
</dbReference>
<dbReference type="GO" id="GO:0048364">
    <property type="term" value="P:root development"/>
    <property type="evidence" value="ECO:0007669"/>
    <property type="project" value="InterPro"/>
</dbReference>
<keyword evidence="1" id="KW-0175">Coiled coil</keyword>
<evidence type="ECO:0000313" key="3">
    <source>
        <dbReference type="Proteomes" id="UP000195402"/>
    </source>
</evidence>
<feature type="coiled-coil region" evidence="1">
    <location>
        <begin position="264"/>
        <end position="291"/>
    </location>
</feature>
<protein>
    <submittedName>
        <fullName evidence="2">Uncharacterized protein</fullName>
    </submittedName>
</protein>
<evidence type="ECO:0000256" key="1">
    <source>
        <dbReference type="SAM" id="Coils"/>
    </source>
</evidence>
<dbReference type="AlphaFoldDB" id="A0A200QL99"/>
<dbReference type="PANTHER" id="PTHR33070">
    <property type="entry name" value="OS06G0725500 PROTEIN"/>
    <property type="match status" value="1"/>
</dbReference>
<dbReference type="GO" id="GO:0048367">
    <property type="term" value="P:shoot system development"/>
    <property type="evidence" value="ECO:0007669"/>
    <property type="project" value="InterPro"/>
</dbReference>
<dbReference type="InParanoid" id="A0A200QL99"/>
<gene>
    <name evidence="2" type="ORF">BVC80_8681g4</name>
</gene>
<organism evidence="2 3">
    <name type="scientific">Macleaya cordata</name>
    <name type="common">Five-seeded plume-poppy</name>
    <name type="synonym">Bocconia cordata</name>
    <dbReference type="NCBI Taxonomy" id="56857"/>
    <lineage>
        <taxon>Eukaryota</taxon>
        <taxon>Viridiplantae</taxon>
        <taxon>Streptophyta</taxon>
        <taxon>Embryophyta</taxon>
        <taxon>Tracheophyta</taxon>
        <taxon>Spermatophyta</taxon>
        <taxon>Magnoliopsida</taxon>
        <taxon>Ranunculales</taxon>
        <taxon>Papaveraceae</taxon>
        <taxon>Papaveroideae</taxon>
        <taxon>Macleaya</taxon>
    </lineage>
</organism>
<feature type="coiled-coil region" evidence="1">
    <location>
        <begin position="101"/>
        <end position="128"/>
    </location>
</feature>
<sequence>MNSTTTMHVRSISLPTRSHPEFYRIDEDLKKVQTWESMAASTTPLKANTIQIGLVGLAELYNSFEDVLSLPLTKQALANNHQNKELVDEILDGSVRLLDIISTVKDILASMKEQVQDLQSAIRRKSSAGEINNKVGAYICFRKKVKKDISKCIVALKRMGNLYCEPSPSLEQDHLSMVVRLLSEVRVITISIFQHLLSFISASKPMKARNGRWALISKLMHKGRVACEGEHESTMSEVEIVDVAIFDAISAGKASSKDTEMEKLQAAQKWLEKLENGIEGLEAESEFTFRRLIQSRVSLLNIFSN</sequence>